<feature type="compositionally biased region" description="Polar residues" evidence="1">
    <location>
        <begin position="106"/>
        <end position="118"/>
    </location>
</feature>
<name>A0AAN9VJH0_9ORTH</name>
<dbReference type="AlphaFoldDB" id="A0AAN9VJH0"/>
<evidence type="ECO:0000313" key="3">
    <source>
        <dbReference type="Proteomes" id="UP001378592"/>
    </source>
</evidence>
<organism evidence="2 3">
    <name type="scientific">Gryllus longicercus</name>
    <dbReference type="NCBI Taxonomy" id="2509291"/>
    <lineage>
        <taxon>Eukaryota</taxon>
        <taxon>Metazoa</taxon>
        <taxon>Ecdysozoa</taxon>
        <taxon>Arthropoda</taxon>
        <taxon>Hexapoda</taxon>
        <taxon>Insecta</taxon>
        <taxon>Pterygota</taxon>
        <taxon>Neoptera</taxon>
        <taxon>Polyneoptera</taxon>
        <taxon>Orthoptera</taxon>
        <taxon>Ensifera</taxon>
        <taxon>Gryllidea</taxon>
        <taxon>Grylloidea</taxon>
        <taxon>Gryllidae</taxon>
        <taxon>Gryllinae</taxon>
        <taxon>Gryllus</taxon>
    </lineage>
</organism>
<sequence length="246" mass="27250">MLSDMRPYYLYPLLASSLNDDFHDLLLLSFLGSMEEEDNDLEEESDVGDELDDEDEEDDGEEDEEDEDEEDEDGEEGESDHEESEDDDDDDDDVDEPVPPKRRLLNNLTSQPMGAGSSTATVITNLHSTARAAQGNSSQSGSATPRPPTTQPTVSLGTSRALIQVSQRPVQLQHALPQNRQQPTQQRPNAAPSPNLHSRSQQVQTDSPGNSAPRPLVRQVSQHNLPQARVVLRLPNDIADTYPREE</sequence>
<feature type="compositionally biased region" description="Low complexity" evidence="1">
    <location>
        <begin position="131"/>
        <end position="143"/>
    </location>
</feature>
<evidence type="ECO:0000313" key="2">
    <source>
        <dbReference type="EMBL" id="KAK7863951.1"/>
    </source>
</evidence>
<dbReference type="PANTHER" id="PTHR48209:SF2">
    <property type="entry name" value="FI24008P1"/>
    <property type="match status" value="1"/>
</dbReference>
<keyword evidence="3" id="KW-1185">Reference proteome</keyword>
<accession>A0AAN9VJH0</accession>
<dbReference type="Proteomes" id="UP001378592">
    <property type="component" value="Unassembled WGS sequence"/>
</dbReference>
<dbReference type="PANTHER" id="PTHR48209">
    <property type="entry name" value="AGL056WP"/>
    <property type="match status" value="1"/>
</dbReference>
<gene>
    <name evidence="2" type="ORF">R5R35_012452</name>
</gene>
<proteinExistence type="predicted"/>
<reference evidence="2 3" key="1">
    <citation type="submission" date="2024-03" db="EMBL/GenBank/DDBJ databases">
        <title>The genome assembly and annotation of the cricket Gryllus longicercus Weissman &amp; Gray.</title>
        <authorList>
            <person name="Szrajer S."/>
            <person name="Gray D."/>
            <person name="Ylla G."/>
        </authorList>
    </citation>
    <scope>NUCLEOTIDE SEQUENCE [LARGE SCALE GENOMIC DNA]</scope>
    <source>
        <strain evidence="2">DAG 2021-001</strain>
        <tissue evidence="2">Whole body minus gut</tissue>
    </source>
</reference>
<feature type="compositionally biased region" description="Low complexity" evidence="1">
    <location>
        <begin position="177"/>
        <end position="192"/>
    </location>
</feature>
<evidence type="ECO:0000256" key="1">
    <source>
        <dbReference type="SAM" id="MobiDB-lite"/>
    </source>
</evidence>
<dbReference type="EMBL" id="JAZDUA010000215">
    <property type="protein sequence ID" value="KAK7863951.1"/>
    <property type="molecule type" value="Genomic_DNA"/>
</dbReference>
<protein>
    <submittedName>
        <fullName evidence="2">Uncharacterized protein</fullName>
    </submittedName>
</protein>
<feature type="region of interest" description="Disordered" evidence="1">
    <location>
        <begin position="35"/>
        <end position="118"/>
    </location>
</feature>
<feature type="compositionally biased region" description="Polar residues" evidence="1">
    <location>
        <begin position="195"/>
        <end position="210"/>
    </location>
</feature>
<comment type="caution">
    <text evidence="2">The sequence shown here is derived from an EMBL/GenBank/DDBJ whole genome shotgun (WGS) entry which is preliminary data.</text>
</comment>
<feature type="region of interest" description="Disordered" evidence="1">
    <location>
        <begin position="131"/>
        <end position="246"/>
    </location>
</feature>
<feature type="compositionally biased region" description="Acidic residues" evidence="1">
    <location>
        <begin position="35"/>
        <end position="96"/>
    </location>
</feature>